<dbReference type="GO" id="GO:0005829">
    <property type="term" value="C:cytosol"/>
    <property type="evidence" value="ECO:0007669"/>
    <property type="project" value="TreeGrafter"/>
</dbReference>
<feature type="region of interest" description="Disordered" evidence="14">
    <location>
        <begin position="1"/>
        <end position="24"/>
    </location>
</feature>
<evidence type="ECO:0000256" key="2">
    <source>
        <dbReference type="ARBA" id="ARBA00004123"/>
    </source>
</evidence>
<dbReference type="GO" id="GO:0005730">
    <property type="term" value="C:nucleolus"/>
    <property type="evidence" value="ECO:0007669"/>
    <property type="project" value="EnsemblFungi"/>
</dbReference>
<feature type="domain" description="Helicase ATP-binding" evidence="15">
    <location>
        <begin position="61"/>
        <end position="238"/>
    </location>
</feature>
<evidence type="ECO:0000256" key="6">
    <source>
        <dbReference type="ARBA" id="ARBA00022801"/>
    </source>
</evidence>
<dbReference type="Pfam" id="PF00270">
    <property type="entry name" value="DEAD"/>
    <property type="match status" value="1"/>
</dbReference>
<keyword evidence="9" id="KW-0694">RNA-binding</keyword>
<evidence type="ECO:0000313" key="18">
    <source>
        <dbReference type="EMBL" id="KFH41472.1"/>
    </source>
</evidence>
<evidence type="ECO:0000256" key="8">
    <source>
        <dbReference type="ARBA" id="ARBA00022840"/>
    </source>
</evidence>
<dbReference type="GO" id="GO:0003724">
    <property type="term" value="F:RNA helicase activity"/>
    <property type="evidence" value="ECO:0007669"/>
    <property type="project" value="UniProtKB-EC"/>
</dbReference>
<feature type="compositionally biased region" description="Basic and acidic residues" evidence="14">
    <location>
        <begin position="350"/>
        <end position="369"/>
    </location>
</feature>
<dbReference type="CDD" id="cd17961">
    <property type="entry name" value="DEADc_DDX56"/>
    <property type="match status" value="1"/>
</dbReference>
<feature type="short sequence motif" description="Q motif" evidence="13">
    <location>
        <begin position="30"/>
        <end position="58"/>
    </location>
</feature>
<dbReference type="GO" id="GO:0003678">
    <property type="term" value="F:DNA helicase activity"/>
    <property type="evidence" value="ECO:0007669"/>
    <property type="project" value="EnsemblFungi"/>
</dbReference>
<comment type="subcellular location">
    <subcellularLocation>
        <location evidence="2">Nucleus</location>
    </subcellularLocation>
</comment>
<dbReference type="Proteomes" id="UP000029964">
    <property type="component" value="Unassembled WGS sequence"/>
</dbReference>
<evidence type="ECO:0000256" key="7">
    <source>
        <dbReference type="ARBA" id="ARBA00022806"/>
    </source>
</evidence>
<reference evidence="19" key="1">
    <citation type="journal article" date="2014" name="Genome Announc.">
        <title>Genome sequence and annotation of Acremonium chrysogenum, producer of the beta-lactam antibiotic cephalosporin C.</title>
        <authorList>
            <person name="Terfehr D."/>
            <person name="Dahlmann T.A."/>
            <person name="Specht T."/>
            <person name="Zadra I."/>
            <person name="Kuernsteiner H."/>
            <person name="Kueck U."/>
        </authorList>
    </citation>
    <scope>NUCLEOTIDE SEQUENCE [LARGE SCALE GENOMIC DNA]</scope>
    <source>
        <strain evidence="19">ATCC 11550 / CBS 779.69 / DSM 880 / IAM 14645 / JCM 23072 / IMI 49137</strain>
    </source>
</reference>
<dbReference type="GO" id="GO:0005524">
    <property type="term" value="F:ATP binding"/>
    <property type="evidence" value="ECO:0007669"/>
    <property type="project" value="UniProtKB-KW"/>
</dbReference>
<dbReference type="GO" id="GO:0000463">
    <property type="term" value="P:maturation of LSU-rRNA from tricistronic rRNA transcript (SSU-rRNA, 5.8S rRNA, LSU-rRNA)"/>
    <property type="evidence" value="ECO:0007669"/>
    <property type="project" value="EnsemblFungi"/>
</dbReference>
<dbReference type="EMBL" id="JPKY01000127">
    <property type="protein sequence ID" value="KFH41472.1"/>
    <property type="molecule type" value="Genomic_DNA"/>
</dbReference>
<feature type="region of interest" description="Disordered" evidence="14">
    <location>
        <begin position="341"/>
        <end position="381"/>
    </location>
</feature>
<dbReference type="STRING" id="857340.A0A086SWJ0"/>
<evidence type="ECO:0000256" key="4">
    <source>
        <dbReference type="ARBA" id="ARBA00022517"/>
    </source>
</evidence>
<feature type="domain" description="Helicase C-terminal" evidence="16">
    <location>
        <begin position="249"/>
        <end position="464"/>
    </location>
</feature>
<keyword evidence="7 18" id="KW-0347">Helicase</keyword>
<evidence type="ECO:0000256" key="11">
    <source>
        <dbReference type="ARBA" id="ARBA00038041"/>
    </source>
</evidence>
<protein>
    <recommendedName>
        <fullName evidence="3">RNA helicase</fullName>
        <ecNumber evidence="3">3.6.4.13</ecNumber>
    </recommendedName>
</protein>
<dbReference type="GO" id="GO:0033677">
    <property type="term" value="F:DNA/RNA helicase activity"/>
    <property type="evidence" value="ECO:0007669"/>
    <property type="project" value="EnsemblFungi"/>
</dbReference>
<evidence type="ECO:0000256" key="14">
    <source>
        <dbReference type="SAM" id="MobiDB-lite"/>
    </source>
</evidence>
<evidence type="ECO:0000256" key="3">
    <source>
        <dbReference type="ARBA" id="ARBA00012552"/>
    </source>
</evidence>
<evidence type="ECO:0000256" key="5">
    <source>
        <dbReference type="ARBA" id="ARBA00022741"/>
    </source>
</evidence>
<evidence type="ECO:0000256" key="10">
    <source>
        <dbReference type="ARBA" id="ARBA00023242"/>
    </source>
</evidence>
<keyword evidence="6" id="KW-0378">Hydrolase</keyword>
<name>A0A086SWJ0_HAPC1</name>
<keyword evidence="19" id="KW-1185">Reference proteome</keyword>
<dbReference type="InterPro" id="IPR001650">
    <property type="entry name" value="Helicase_C-like"/>
</dbReference>
<evidence type="ECO:0000259" key="17">
    <source>
        <dbReference type="PROSITE" id="PS51195"/>
    </source>
</evidence>
<dbReference type="GO" id="GO:0003723">
    <property type="term" value="F:RNA binding"/>
    <property type="evidence" value="ECO:0007669"/>
    <property type="project" value="UniProtKB-KW"/>
</dbReference>
<dbReference type="PROSITE" id="PS51192">
    <property type="entry name" value="HELICASE_ATP_BIND_1"/>
    <property type="match status" value="1"/>
</dbReference>
<dbReference type="PROSITE" id="PS51195">
    <property type="entry name" value="Q_MOTIF"/>
    <property type="match status" value="1"/>
</dbReference>
<keyword evidence="10" id="KW-0539">Nucleus</keyword>
<dbReference type="InterPro" id="IPR027417">
    <property type="entry name" value="P-loop_NTPase"/>
</dbReference>
<evidence type="ECO:0000256" key="1">
    <source>
        <dbReference type="ARBA" id="ARBA00003706"/>
    </source>
</evidence>
<keyword evidence="5" id="KW-0547">Nucleotide-binding</keyword>
<feature type="domain" description="DEAD-box RNA helicase Q" evidence="17">
    <location>
        <begin position="30"/>
        <end position="58"/>
    </location>
</feature>
<evidence type="ECO:0000259" key="15">
    <source>
        <dbReference type="PROSITE" id="PS51192"/>
    </source>
</evidence>
<dbReference type="OrthoDB" id="1191041at2759"/>
<dbReference type="InterPro" id="IPR011545">
    <property type="entry name" value="DEAD/DEAH_box_helicase_dom"/>
</dbReference>
<feature type="compositionally biased region" description="Basic residues" evidence="14">
    <location>
        <begin position="573"/>
        <end position="587"/>
    </location>
</feature>
<dbReference type="PANTHER" id="PTHR47959:SF21">
    <property type="entry name" value="DEAD-BOX HELICASE 56"/>
    <property type="match status" value="1"/>
</dbReference>
<accession>A0A086SWJ0</accession>
<comment type="caution">
    <text evidence="18">The sequence shown here is derived from an EMBL/GenBank/DDBJ whole genome shotgun (WGS) entry which is preliminary data.</text>
</comment>
<keyword evidence="8" id="KW-0067">ATP-binding</keyword>
<sequence length="603" mass="67897">MKRKLDQNDRPTSVADAEKPVNGAEASEELSFPDFGLDPRLLQAVAKESFEKPTLVQRKAIPLALDGRDVLCKAKTGSGKTAAYVLPLLQSILKKKKTSPAPSTSALVLVPTRELADQVFKAIERFSAFCAKDIQSVKLTDKLSAAVQRSLLSSSPDIVISTPARAWNNVNSSALSLENLTFLVLDEADLMLSYGYSEDMDNLSKSIPKGVQTIMMSATLSAEVDALKPIFYREPTLLDLEEPEADGEGITHYVVKCGEDEKFLLAYVIFKLQLIKGKCIIFVADIDRSYRLKLFFEQFGIRSCILNSELPVNSRIHVVEEFNRNVYDIIIASDEKSEMLNVDEDEDGEDGAKKPPVEDAAGKDGDDKHPKKKRKMAKRDSEYGVSRGIDFKNVATVINFDLPTTASSYTHRVGRTARAGKNGMALSFVVPENLYRKHIPTTVKTAEHDERTLARIIRKQKKLGKEVKDYSFNKEQVEAFRYRMNDALRAVTKVAVREARTRELRQELLKSEKLKRYFEENPSELNHVRHDGELRTARSQPHLKHVPDYLLPKEGKKGLTSEDIGFVPMRKRDGPRHKKGKRGFKARRSGDPLKTFKARRKTK</sequence>
<dbReference type="InterPro" id="IPR014014">
    <property type="entry name" value="RNA_helicase_DEAD_Q_motif"/>
</dbReference>
<dbReference type="HOGENOM" id="CLU_003041_17_1_1"/>
<feature type="region of interest" description="Disordered" evidence="14">
    <location>
        <begin position="552"/>
        <end position="603"/>
    </location>
</feature>
<comment type="catalytic activity">
    <reaction evidence="12">
        <text>ATP + H2O = ADP + phosphate + H(+)</text>
        <dbReference type="Rhea" id="RHEA:13065"/>
        <dbReference type="ChEBI" id="CHEBI:15377"/>
        <dbReference type="ChEBI" id="CHEBI:15378"/>
        <dbReference type="ChEBI" id="CHEBI:30616"/>
        <dbReference type="ChEBI" id="CHEBI:43474"/>
        <dbReference type="ChEBI" id="CHEBI:456216"/>
        <dbReference type="EC" id="3.6.4.13"/>
    </reaction>
</comment>
<dbReference type="GO" id="GO:0016787">
    <property type="term" value="F:hydrolase activity"/>
    <property type="evidence" value="ECO:0007669"/>
    <property type="project" value="UniProtKB-KW"/>
</dbReference>
<evidence type="ECO:0000256" key="12">
    <source>
        <dbReference type="ARBA" id="ARBA00047984"/>
    </source>
</evidence>
<keyword evidence="4" id="KW-0690">Ribosome biogenesis</keyword>
<dbReference type="SUPFAM" id="SSF52540">
    <property type="entry name" value="P-loop containing nucleoside triphosphate hydrolases"/>
    <property type="match status" value="2"/>
</dbReference>
<dbReference type="AlphaFoldDB" id="A0A086SWJ0"/>
<evidence type="ECO:0000256" key="13">
    <source>
        <dbReference type="PROSITE-ProRule" id="PRU00552"/>
    </source>
</evidence>
<proteinExistence type="inferred from homology"/>
<dbReference type="Gene3D" id="3.40.50.300">
    <property type="entry name" value="P-loop containing nucleotide triphosphate hydrolases"/>
    <property type="match status" value="2"/>
</dbReference>
<dbReference type="SMART" id="SM00487">
    <property type="entry name" value="DEXDc"/>
    <property type="match status" value="1"/>
</dbReference>
<evidence type="ECO:0000256" key="9">
    <source>
        <dbReference type="ARBA" id="ARBA00022884"/>
    </source>
</evidence>
<dbReference type="Pfam" id="PF00271">
    <property type="entry name" value="Helicase_C"/>
    <property type="match status" value="2"/>
</dbReference>
<comment type="similarity">
    <text evidence="11">Belongs to the DEAD box helicase family. DDX56/DBP9 subfamily.</text>
</comment>
<organism evidence="18 19">
    <name type="scientific">Hapsidospora chrysogenum (strain ATCC 11550 / CBS 779.69 / DSM 880 / IAM 14645 / JCM 23072 / IMI 49137)</name>
    <name type="common">Acremonium chrysogenum</name>
    <dbReference type="NCBI Taxonomy" id="857340"/>
    <lineage>
        <taxon>Eukaryota</taxon>
        <taxon>Fungi</taxon>
        <taxon>Dikarya</taxon>
        <taxon>Ascomycota</taxon>
        <taxon>Pezizomycotina</taxon>
        <taxon>Sordariomycetes</taxon>
        <taxon>Hypocreomycetidae</taxon>
        <taxon>Hypocreales</taxon>
        <taxon>Bionectriaceae</taxon>
        <taxon>Hapsidospora</taxon>
    </lineage>
</organism>
<dbReference type="PANTHER" id="PTHR47959">
    <property type="entry name" value="ATP-DEPENDENT RNA HELICASE RHLE-RELATED"/>
    <property type="match status" value="1"/>
</dbReference>
<comment type="function">
    <text evidence="1">ATP-binding RNA helicase involved in the biogenesis of 60S ribosomal subunits and is required for the normal formation of 25S and 5.8S rRNAs.</text>
</comment>
<dbReference type="SMART" id="SM00490">
    <property type="entry name" value="HELICc"/>
    <property type="match status" value="1"/>
</dbReference>
<dbReference type="InterPro" id="IPR050079">
    <property type="entry name" value="DEAD_box_RNA_helicase"/>
</dbReference>
<dbReference type="InterPro" id="IPR014001">
    <property type="entry name" value="Helicase_ATP-bd"/>
</dbReference>
<evidence type="ECO:0000259" key="16">
    <source>
        <dbReference type="PROSITE" id="PS51194"/>
    </source>
</evidence>
<dbReference type="EC" id="3.6.4.13" evidence="3"/>
<evidence type="ECO:0000313" key="19">
    <source>
        <dbReference type="Proteomes" id="UP000029964"/>
    </source>
</evidence>
<dbReference type="PROSITE" id="PS51194">
    <property type="entry name" value="HELICASE_CTER"/>
    <property type="match status" value="1"/>
</dbReference>
<dbReference type="CDD" id="cd18787">
    <property type="entry name" value="SF2_C_DEAD"/>
    <property type="match status" value="1"/>
</dbReference>
<gene>
    <name evidence="18" type="ORF">ACRE_078140</name>
</gene>